<dbReference type="PROSITE" id="PS51419">
    <property type="entry name" value="RAB"/>
    <property type="match status" value="1"/>
</dbReference>
<dbReference type="OrthoDB" id="10020961at2759"/>
<dbReference type="PROSITE" id="PS00018">
    <property type="entry name" value="EF_HAND_1"/>
    <property type="match status" value="1"/>
</dbReference>
<feature type="domain" description="Miro" evidence="19">
    <location>
        <begin position="449"/>
        <end position="612"/>
    </location>
</feature>
<dbReference type="SMART" id="SM00173">
    <property type="entry name" value="RAS"/>
    <property type="match status" value="1"/>
</dbReference>
<evidence type="ECO:0000256" key="5">
    <source>
        <dbReference type="ARBA" id="ARBA00022737"/>
    </source>
</evidence>
<dbReference type="SMART" id="SM00175">
    <property type="entry name" value="RAB"/>
    <property type="match status" value="1"/>
</dbReference>
<keyword evidence="13 15" id="KW-0472">Membrane</keyword>
<dbReference type="OMA" id="HETTWGI"/>
<keyword evidence="9 15" id="KW-0106">Calcium</keyword>
<evidence type="ECO:0000256" key="10">
    <source>
        <dbReference type="ARBA" id="ARBA00022989"/>
    </source>
</evidence>
<evidence type="ECO:0000256" key="16">
    <source>
        <dbReference type="SAM" id="MobiDB-lite"/>
    </source>
</evidence>
<dbReference type="GO" id="GO:0005509">
    <property type="term" value="F:calcium ion binding"/>
    <property type="evidence" value="ECO:0007669"/>
    <property type="project" value="InterPro"/>
</dbReference>
<dbReference type="SMART" id="SM00174">
    <property type="entry name" value="RHO"/>
    <property type="match status" value="1"/>
</dbReference>
<dbReference type="Proteomes" id="UP000007801">
    <property type="component" value="Unassembled WGS sequence"/>
</dbReference>
<dbReference type="HOGENOM" id="CLU_014255_3_1_1"/>
<feature type="domain" description="EF-hand" evidence="18">
    <location>
        <begin position="335"/>
        <end position="370"/>
    </location>
</feature>
<dbReference type="FunCoup" id="B3M302">
    <property type="interactions" value="1496"/>
</dbReference>
<dbReference type="InterPro" id="IPR002048">
    <property type="entry name" value="EF_hand_dom"/>
</dbReference>
<feature type="compositionally biased region" description="Acidic residues" evidence="16">
    <location>
        <begin position="118"/>
        <end position="129"/>
    </location>
</feature>
<evidence type="ECO:0000313" key="21">
    <source>
        <dbReference type="Proteomes" id="UP000007801"/>
    </source>
</evidence>
<dbReference type="CDD" id="cd01892">
    <property type="entry name" value="Miro2"/>
    <property type="match status" value="1"/>
</dbReference>
<keyword evidence="11 15" id="KW-0496">Mitochondrion</keyword>
<dbReference type="InterPro" id="IPR020860">
    <property type="entry name" value="MIRO_dom"/>
</dbReference>
<evidence type="ECO:0000256" key="3">
    <source>
        <dbReference type="ARBA" id="ARBA00022692"/>
    </source>
</evidence>
<sequence length="678" mass="77041">MGQYTASQRKNVRILLVGDAGVGKTSLILSLVSEEYPEEVPPRAEEITIPANVTPEQVPTSIVDYSALEQTDEALGVEINKAHVVCIVYAVNDDDSLDRITSHWLPLVREKCNPSLESEADGVEREEESAGGSGGEREPLRKPIVLVGNKIDMIEYSTMDSVLAIMEDYPEIESCVECSAKTLHNISEMFYYAQKAVLHPTSPLYMMEEQELTPACKKSLVRIFKICDIDGDNLLNDYELNLFQRRCFNTPLQPQILDEVKAVIQKNVPDGIYNDAVTLKGFLFLHCLFIQRGRNETTWAVLRRFGYNDQLDMCQEYLKPPLKIPPGSSTELSHRGQQFLIAVFERYDRDGDGALSPDEHKMLFSTCPSSPWSYSTDIRKSCPINETTGWVTLHGWLCRWTLMTLIDVVKTMEYLAYLGFNVHENDSQLAAIHVTRERRIDLAKRQSSRSVYKCHVIGPKGSGKTGLCRGFLVDDMSKLIGKEFKTNVVHCINSVQVYGQEKHLILRDIDVRHALDPLQPQEVNCDVACLVYDSSNPRSFEYVARIYIKYYAESKIPVMIVGTKCDMDERRQDYLMQPSEFCEKYKLLPPHLFSLKTNKKELYTKLATMAAFPRFQAAWILFYKHRLVQLWESAHLRQFGLMTEDPKLWWKAGLGVAAATMLGFIVLKTISAAGAHSR</sequence>
<dbReference type="Gene3D" id="1.10.238.10">
    <property type="entry name" value="EF-hand"/>
    <property type="match status" value="2"/>
</dbReference>
<dbReference type="PROSITE" id="PS51423">
    <property type="entry name" value="MIRO"/>
    <property type="match status" value="2"/>
</dbReference>
<evidence type="ECO:0000256" key="6">
    <source>
        <dbReference type="ARBA" id="ARBA00022741"/>
    </source>
</evidence>
<dbReference type="SUPFAM" id="SSF47473">
    <property type="entry name" value="EF-hand"/>
    <property type="match status" value="1"/>
</dbReference>
<dbReference type="EMBL" id="CH902617">
    <property type="protein sequence ID" value="EDV42402.1"/>
    <property type="molecule type" value="Genomic_DNA"/>
</dbReference>
<comment type="similarity">
    <text evidence="2 15">Belongs to the mitochondrial Rho GTPase family.</text>
</comment>
<dbReference type="FunFam" id="1.10.238.10:FF:000011">
    <property type="entry name" value="Mitochondrial Rho GTPase"/>
    <property type="match status" value="1"/>
</dbReference>
<keyword evidence="5" id="KW-0677">Repeat</keyword>
<dbReference type="PhylomeDB" id="B3M302"/>
<evidence type="ECO:0000256" key="14">
    <source>
        <dbReference type="ARBA" id="ARBA00070164"/>
    </source>
</evidence>
<dbReference type="InterPro" id="IPR001806">
    <property type="entry name" value="Small_GTPase"/>
</dbReference>
<dbReference type="AlphaFoldDB" id="B3M302"/>
<evidence type="ECO:0000256" key="8">
    <source>
        <dbReference type="ARBA" id="ARBA00022801"/>
    </source>
</evidence>
<keyword evidence="21" id="KW-1185">Reference proteome</keyword>
<keyword evidence="10 17" id="KW-1133">Transmembrane helix</keyword>
<dbReference type="CTD" id="42845"/>
<dbReference type="PANTHER" id="PTHR46819">
    <property type="entry name" value="EF-HAND CALCIUM-BINDING DOMAIN-CONTAINING PROTEIN 7"/>
    <property type="match status" value="1"/>
</dbReference>
<evidence type="ECO:0000256" key="1">
    <source>
        <dbReference type="ARBA" id="ARBA00004200"/>
    </source>
</evidence>
<feature type="domain" description="Miro" evidence="19">
    <location>
        <begin position="9"/>
        <end position="199"/>
    </location>
</feature>
<dbReference type="Pfam" id="PF08356">
    <property type="entry name" value="EF_assoc_2"/>
    <property type="match status" value="1"/>
</dbReference>
<dbReference type="GO" id="GO:0005741">
    <property type="term" value="C:mitochondrial outer membrane"/>
    <property type="evidence" value="ECO:0007669"/>
    <property type="project" value="UniProtKB-SubCell"/>
</dbReference>
<evidence type="ECO:0000256" key="12">
    <source>
        <dbReference type="ARBA" id="ARBA00023134"/>
    </source>
</evidence>
<dbReference type="GeneID" id="6500750"/>
<keyword evidence="4" id="KW-0479">Metal-binding</keyword>
<dbReference type="Pfam" id="PF00071">
    <property type="entry name" value="Ras"/>
    <property type="match status" value="2"/>
</dbReference>
<dbReference type="InterPro" id="IPR021181">
    <property type="entry name" value="Miro"/>
</dbReference>
<dbReference type="eggNOG" id="KOG1707">
    <property type="taxonomic scope" value="Eukaryota"/>
</dbReference>
<evidence type="ECO:0000256" key="15">
    <source>
        <dbReference type="PIRNR" id="PIRNR037488"/>
    </source>
</evidence>
<dbReference type="CDD" id="cd01893">
    <property type="entry name" value="Miro1"/>
    <property type="match status" value="1"/>
</dbReference>
<evidence type="ECO:0000256" key="9">
    <source>
        <dbReference type="ARBA" id="ARBA00022837"/>
    </source>
</evidence>
<dbReference type="InParanoid" id="B3M302"/>
<dbReference type="Gene3D" id="3.40.50.300">
    <property type="entry name" value="P-loop containing nucleotide triphosphate hydrolases"/>
    <property type="match status" value="2"/>
</dbReference>
<dbReference type="GO" id="GO:0007005">
    <property type="term" value="P:mitochondrion organization"/>
    <property type="evidence" value="ECO:0007669"/>
    <property type="project" value="InterPro"/>
</dbReference>
<dbReference type="InterPro" id="IPR011992">
    <property type="entry name" value="EF-hand-dom_pair"/>
</dbReference>
<evidence type="ECO:0000256" key="2">
    <source>
        <dbReference type="ARBA" id="ARBA00007981"/>
    </source>
</evidence>
<keyword evidence="12 15" id="KW-0342">GTP-binding</keyword>
<evidence type="ECO:0000259" key="18">
    <source>
        <dbReference type="PROSITE" id="PS50222"/>
    </source>
</evidence>
<dbReference type="InterPro" id="IPR052266">
    <property type="entry name" value="Miro-EF-hand_domain"/>
</dbReference>
<organism evidence="20 21">
    <name type="scientific">Drosophila ananassae</name>
    <name type="common">Fruit fly</name>
    <dbReference type="NCBI Taxonomy" id="7217"/>
    <lineage>
        <taxon>Eukaryota</taxon>
        <taxon>Metazoa</taxon>
        <taxon>Ecdysozoa</taxon>
        <taxon>Arthropoda</taxon>
        <taxon>Hexapoda</taxon>
        <taxon>Insecta</taxon>
        <taxon>Pterygota</taxon>
        <taxon>Neoptera</taxon>
        <taxon>Endopterygota</taxon>
        <taxon>Diptera</taxon>
        <taxon>Brachycera</taxon>
        <taxon>Muscomorpha</taxon>
        <taxon>Ephydroidea</taxon>
        <taxon>Drosophilidae</taxon>
        <taxon>Drosophila</taxon>
        <taxon>Sophophora</taxon>
    </lineage>
</organism>
<evidence type="ECO:0000256" key="4">
    <source>
        <dbReference type="ARBA" id="ARBA00022723"/>
    </source>
</evidence>
<dbReference type="SMR" id="B3M302"/>
<dbReference type="EC" id="3.6.5.-" evidence="15"/>
<name>B3M302_DROAN</name>
<dbReference type="InterPro" id="IPR018247">
    <property type="entry name" value="EF_Hand_1_Ca_BS"/>
</dbReference>
<dbReference type="PRINTS" id="PR00449">
    <property type="entry name" value="RASTRNSFRMNG"/>
</dbReference>
<dbReference type="FunFam" id="3.40.50.300:FF:001641">
    <property type="entry name" value="Mitochondrial Rho GTPase"/>
    <property type="match status" value="1"/>
</dbReference>
<evidence type="ECO:0000256" key="17">
    <source>
        <dbReference type="SAM" id="Phobius"/>
    </source>
</evidence>
<dbReference type="PROSITE" id="PS50222">
    <property type="entry name" value="EF_HAND_2"/>
    <property type="match status" value="1"/>
</dbReference>
<evidence type="ECO:0000256" key="11">
    <source>
        <dbReference type="ARBA" id="ARBA00023128"/>
    </source>
</evidence>
<comment type="subcellular location">
    <subcellularLocation>
        <location evidence="1 15">Mitochondrion outer membrane</location>
        <topology evidence="1 15">Single-pass type IV membrane protein</topology>
    </subcellularLocation>
</comment>
<dbReference type="Pfam" id="PF08355">
    <property type="entry name" value="EF_assoc_1"/>
    <property type="match status" value="1"/>
</dbReference>
<evidence type="ECO:0000313" key="20">
    <source>
        <dbReference type="EMBL" id="EDV42402.1"/>
    </source>
</evidence>
<proteinExistence type="inferred from homology"/>
<dbReference type="InterPro" id="IPR013566">
    <property type="entry name" value="EF_hand_assoc_1"/>
</dbReference>
<evidence type="ECO:0000256" key="7">
    <source>
        <dbReference type="ARBA" id="ARBA00022787"/>
    </source>
</evidence>
<dbReference type="GO" id="GO:0005525">
    <property type="term" value="F:GTP binding"/>
    <property type="evidence" value="ECO:0007669"/>
    <property type="project" value="UniProtKB-KW"/>
</dbReference>
<reference evidence="20 21" key="1">
    <citation type="journal article" date="2007" name="Nature">
        <title>Evolution of genes and genomes on the Drosophila phylogeny.</title>
        <authorList>
            <consortium name="Drosophila 12 Genomes Consortium"/>
            <person name="Clark A.G."/>
            <person name="Eisen M.B."/>
            <person name="Smith D.R."/>
            <person name="Bergman C.M."/>
            <person name="Oliver B."/>
            <person name="Markow T.A."/>
            <person name="Kaufman T.C."/>
            <person name="Kellis M."/>
            <person name="Gelbart W."/>
            <person name="Iyer V.N."/>
            <person name="Pollard D.A."/>
            <person name="Sackton T.B."/>
            <person name="Larracuente A.M."/>
            <person name="Singh N.D."/>
            <person name="Abad J.P."/>
            <person name="Abt D.N."/>
            <person name="Adryan B."/>
            <person name="Aguade M."/>
            <person name="Akashi H."/>
            <person name="Anderson W.W."/>
            <person name="Aquadro C.F."/>
            <person name="Ardell D.H."/>
            <person name="Arguello R."/>
            <person name="Artieri C.G."/>
            <person name="Barbash D.A."/>
            <person name="Barker D."/>
            <person name="Barsanti P."/>
            <person name="Batterham P."/>
            <person name="Batzoglou S."/>
            <person name="Begun D."/>
            <person name="Bhutkar A."/>
            <person name="Blanco E."/>
            <person name="Bosak S.A."/>
            <person name="Bradley R.K."/>
            <person name="Brand A.D."/>
            <person name="Brent M.R."/>
            <person name="Brooks A.N."/>
            <person name="Brown R.H."/>
            <person name="Butlin R.K."/>
            <person name="Caggese C."/>
            <person name="Calvi B.R."/>
            <person name="Bernardo de Carvalho A."/>
            <person name="Caspi A."/>
            <person name="Castrezana S."/>
            <person name="Celniker S.E."/>
            <person name="Chang J.L."/>
            <person name="Chapple C."/>
            <person name="Chatterji S."/>
            <person name="Chinwalla A."/>
            <person name="Civetta A."/>
            <person name="Clifton S.W."/>
            <person name="Comeron J.M."/>
            <person name="Costello J.C."/>
            <person name="Coyne J.A."/>
            <person name="Daub J."/>
            <person name="David R.G."/>
            <person name="Delcher A.L."/>
            <person name="Delehaunty K."/>
            <person name="Do C.B."/>
            <person name="Ebling H."/>
            <person name="Edwards K."/>
            <person name="Eickbush T."/>
            <person name="Evans J.D."/>
            <person name="Filipski A."/>
            <person name="Findeiss S."/>
            <person name="Freyhult E."/>
            <person name="Fulton L."/>
            <person name="Fulton R."/>
            <person name="Garcia A.C."/>
            <person name="Gardiner A."/>
            <person name="Garfield D.A."/>
            <person name="Garvin B.E."/>
            <person name="Gibson G."/>
            <person name="Gilbert D."/>
            <person name="Gnerre S."/>
            <person name="Godfrey J."/>
            <person name="Good R."/>
            <person name="Gotea V."/>
            <person name="Gravely B."/>
            <person name="Greenberg A.J."/>
            <person name="Griffiths-Jones S."/>
            <person name="Gross S."/>
            <person name="Guigo R."/>
            <person name="Gustafson E.A."/>
            <person name="Haerty W."/>
            <person name="Hahn M.W."/>
            <person name="Halligan D.L."/>
            <person name="Halpern A.L."/>
            <person name="Halter G.M."/>
            <person name="Han M.V."/>
            <person name="Heger A."/>
            <person name="Hillier L."/>
            <person name="Hinrichs A.S."/>
            <person name="Holmes I."/>
            <person name="Hoskins R.A."/>
            <person name="Hubisz M.J."/>
            <person name="Hultmark D."/>
            <person name="Huntley M.A."/>
            <person name="Jaffe D.B."/>
            <person name="Jagadeeshan S."/>
            <person name="Jeck W.R."/>
            <person name="Johnson J."/>
            <person name="Jones C.D."/>
            <person name="Jordan W.C."/>
            <person name="Karpen G.H."/>
            <person name="Kataoka E."/>
            <person name="Keightley P.D."/>
            <person name="Kheradpour P."/>
            <person name="Kirkness E.F."/>
            <person name="Koerich L.B."/>
            <person name="Kristiansen K."/>
            <person name="Kudrna D."/>
            <person name="Kulathinal R.J."/>
            <person name="Kumar S."/>
            <person name="Kwok R."/>
            <person name="Lander E."/>
            <person name="Langley C.H."/>
            <person name="Lapoint R."/>
            <person name="Lazzaro B.P."/>
            <person name="Lee S.J."/>
            <person name="Levesque L."/>
            <person name="Li R."/>
            <person name="Lin C.F."/>
            <person name="Lin M.F."/>
            <person name="Lindblad-Toh K."/>
            <person name="Llopart A."/>
            <person name="Long M."/>
            <person name="Low L."/>
            <person name="Lozovsky E."/>
            <person name="Lu J."/>
            <person name="Luo M."/>
            <person name="Machado C.A."/>
            <person name="Makalowski W."/>
            <person name="Marzo M."/>
            <person name="Matsuda M."/>
            <person name="Matzkin L."/>
            <person name="McAllister B."/>
            <person name="McBride C.S."/>
            <person name="McKernan B."/>
            <person name="McKernan K."/>
            <person name="Mendez-Lago M."/>
            <person name="Minx P."/>
            <person name="Mollenhauer M.U."/>
            <person name="Montooth K."/>
            <person name="Mount S.M."/>
            <person name="Mu X."/>
            <person name="Myers E."/>
            <person name="Negre B."/>
            <person name="Newfeld S."/>
            <person name="Nielsen R."/>
            <person name="Noor M.A."/>
            <person name="O'Grady P."/>
            <person name="Pachter L."/>
            <person name="Papaceit M."/>
            <person name="Parisi M.J."/>
            <person name="Parisi M."/>
            <person name="Parts L."/>
            <person name="Pedersen J.S."/>
            <person name="Pesole G."/>
            <person name="Phillippy A.M."/>
            <person name="Ponting C.P."/>
            <person name="Pop M."/>
            <person name="Porcelli D."/>
            <person name="Powell J.R."/>
            <person name="Prohaska S."/>
            <person name="Pruitt K."/>
            <person name="Puig M."/>
            <person name="Quesneville H."/>
            <person name="Ram K.R."/>
            <person name="Rand D."/>
            <person name="Rasmussen M.D."/>
            <person name="Reed L.K."/>
            <person name="Reenan R."/>
            <person name="Reily A."/>
            <person name="Remington K.A."/>
            <person name="Rieger T.T."/>
            <person name="Ritchie M.G."/>
            <person name="Robin C."/>
            <person name="Rogers Y.H."/>
            <person name="Rohde C."/>
            <person name="Rozas J."/>
            <person name="Rubenfield M.J."/>
            <person name="Ruiz A."/>
            <person name="Russo S."/>
            <person name="Salzberg S.L."/>
            <person name="Sanchez-Gracia A."/>
            <person name="Saranga D.J."/>
            <person name="Sato H."/>
            <person name="Schaeffer S.W."/>
            <person name="Schatz M.C."/>
            <person name="Schlenke T."/>
            <person name="Schwartz R."/>
            <person name="Segarra C."/>
            <person name="Singh R.S."/>
            <person name="Sirot L."/>
            <person name="Sirota M."/>
            <person name="Sisneros N.B."/>
            <person name="Smith C.D."/>
            <person name="Smith T.F."/>
            <person name="Spieth J."/>
            <person name="Stage D.E."/>
            <person name="Stark A."/>
            <person name="Stephan W."/>
            <person name="Strausberg R.L."/>
            <person name="Strempel S."/>
            <person name="Sturgill D."/>
            <person name="Sutton G."/>
            <person name="Sutton G.G."/>
            <person name="Tao W."/>
            <person name="Teichmann S."/>
            <person name="Tobari Y.N."/>
            <person name="Tomimura Y."/>
            <person name="Tsolas J.M."/>
            <person name="Valente V.L."/>
            <person name="Venter E."/>
            <person name="Venter J.C."/>
            <person name="Vicario S."/>
            <person name="Vieira F.G."/>
            <person name="Vilella A.J."/>
            <person name="Villasante A."/>
            <person name="Walenz B."/>
            <person name="Wang J."/>
            <person name="Wasserman M."/>
            <person name="Watts T."/>
            <person name="Wilson D."/>
            <person name="Wilson R.K."/>
            <person name="Wing R.A."/>
            <person name="Wolfner M.F."/>
            <person name="Wong A."/>
            <person name="Wong G.K."/>
            <person name="Wu C.I."/>
            <person name="Wu G."/>
            <person name="Yamamoto D."/>
            <person name="Yang H.P."/>
            <person name="Yang S.P."/>
            <person name="Yorke J.A."/>
            <person name="Yoshida K."/>
            <person name="Zdobnov E."/>
            <person name="Zhang P."/>
            <person name="Zhang Y."/>
            <person name="Zimin A.V."/>
            <person name="Baldwin J."/>
            <person name="Abdouelleil A."/>
            <person name="Abdulkadir J."/>
            <person name="Abebe A."/>
            <person name="Abera B."/>
            <person name="Abreu J."/>
            <person name="Acer S.C."/>
            <person name="Aftuck L."/>
            <person name="Alexander A."/>
            <person name="An P."/>
            <person name="Anderson E."/>
            <person name="Anderson S."/>
            <person name="Arachi H."/>
            <person name="Azer M."/>
            <person name="Bachantsang P."/>
            <person name="Barry A."/>
            <person name="Bayul T."/>
            <person name="Berlin A."/>
            <person name="Bessette D."/>
            <person name="Bloom T."/>
            <person name="Blye J."/>
            <person name="Boguslavskiy L."/>
            <person name="Bonnet C."/>
            <person name="Boukhgalter B."/>
            <person name="Bourzgui I."/>
            <person name="Brown A."/>
            <person name="Cahill P."/>
            <person name="Channer S."/>
            <person name="Cheshatsang Y."/>
            <person name="Chuda L."/>
            <person name="Citroen M."/>
            <person name="Collymore A."/>
            <person name="Cooke P."/>
            <person name="Costello M."/>
            <person name="D'Aco K."/>
            <person name="Daza R."/>
            <person name="De Haan G."/>
            <person name="DeGray S."/>
            <person name="DeMaso C."/>
            <person name="Dhargay N."/>
            <person name="Dooley K."/>
            <person name="Dooley E."/>
            <person name="Doricent M."/>
            <person name="Dorje P."/>
            <person name="Dorjee K."/>
            <person name="Dupes A."/>
            <person name="Elong R."/>
            <person name="Falk J."/>
            <person name="Farina A."/>
            <person name="Faro S."/>
            <person name="Ferguson D."/>
            <person name="Fisher S."/>
            <person name="Foley C.D."/>
            <person name="Franke A."/>
            <person name="Friedrich D."/>
            <person name="Gadbois L."/>
            <person name="Gearin G."/>
            <person name="Gearin C.R."/>
            <person name="Giannoukos G."/>
            <person name="Goode T."/>
            <person name="Graham J."/>
            <person name="Grandbois E."/>
            <person name="Grewal S."/>
            <person name="Gyaltsen K."/>
            <person name="Hafez N."/>
            <person name="Hagos B."/>
            <person name="Hall J."/>
            <person name="Henson C."/>
            <person name="Hollinger A."/>
            <person name="Honan T."/>
            <person name="Huard M.D."/>
            <person name="Hughes L."/>
            <person name="Hurhula B."/>
            <person name="Husby M.E."/>
            <person name="Kamat A."/>
            <person name="Kanga B."/>
            <person name="Kashin S."/>
            <person name="Khazanovich D."/>
            <person name="Kisner P."/>
            <person name="Lance K."/>
            <person name="Lara M."/>
            <person name="Lee W."/>
            <person name="Lennon N."/>
            <person name="Letendre F."/>
            <person name="LeVine R."/>
            <person name="Lipovsky A."/>
            <person name="Liu X."/>
            <person name="Liu J."/>
            <person name="Liu S."/>
            <person name="Lokyitsang T."/>
            <person name="Lokyitsang Y."/>
            <person name="Lubonja R."/>
            <person name="Lui A."/>
            <person name="MacDonald P."/>
            <person name="Magnisalis V."/>
            <person name="Maru K."/>
            <person name="Matthews C."/>
            <person name="McCusker W."/>
            <person name="McDonough S."/>
            <person name="Mehta T."/>
            <person name="Meldrim J."/>
            <person name="Meneus L."/>
            <person name="Mihai O."/>
            <person name="Mihalev A."/>
            <person name="Mihova T."/>
            <person name="Mittelman R."/>
            <person name="Mlenga V."/>
            <person name="Montmayeur A."/>
            <person name="Mulrain L."/>
            <person name="Navidi A."/>
            <person name="Naylor J."/>
            <person name="Negash T."/>
            <person name="Nguyen T."/>
            <person name="Nguyen N."/>
            <person name="Nicol R."/>
            <person name="Norbu C."/>
            <person name="Norbu N."/>
            <person name="Novod N."/>
            <person name="O'Neill B."/>
            <person name="Osman S."/>
            <person name="Markiewicz E."/>
            <person name="Oyono O.L."/>
            <person name="Patti C."/>
            <person name="Phunkhang P."/>
            <person name="Pierre F."/>
            <person name="Priest M."/>
            <person name="Raghuraman S."/>
            <person name="Rege F."/>
            <person name="Reyes R."/>
            <person name="Rise C."/>
            <person name="Rogov P."/>
            <person name="Ross K."/>
            <person name="Ryan E."/>
            <person name="Settipalli S."/>
            <person name="Shea T."/>
            <person name="Sherpa N."/>
            <person name="Shi L."/>
            <person name="Shih D."/>
            <person name="Sparrow T."/>
            <person name="Spaulding J."/>
            <person name="Stalker J."/>
            <person name="Stange-Thomann N."/>
            <person name="Stavropoulos S."/>
            <person name="Stone C."/>
            <person name="Strader C."/>
            <person name="Tesfaye S."/>
            <person name="Thomson T."/>
            <person name="Thoulutsang Y."/>
            <person name="Thoulutsang D."/>
            <person name="Topham K."/>
            <person name="Topping I."/>
            <person name="Tsamla T."/>
            <person name="Vassiliev H."/>
            <person name="Vo A."/>
            <person name="Wangchuk T."/>
            <person name="Wangdi T."/>
            <person name="Weiand M."/>
            <person name="Wilkinson J."/>
            <person name="Wilson A."/>
            <person name="Yadav S."/>
            <person name="Young G."/>
            <person name="Yu Q."/>
            <person name="Zembek L."/>
            <person name="Zhong D."/>
            <person name="Zimmer A."/>
            <person name="Zwirko Z."/>
            <person name="Jaffe D.B."/>
            <person name="Alvarez P."/>
            <person name="Brockman W."/>
            <person name="Butler J."/>
            <person name="Chin C."/>
            <person name="Gnerre S."/>
            <person name="Grabherr M."/>
            <person name="Kleber M."/>
            <person name="Mauceli E."/>
            <person name="MacCallum I."/>
        </authorList>
    </citation>
    <scope>NUCLEOTIDE SEQUENCE [LARGE SCALE GENOMIC DNA]</scope>
    <source>
        <strain evidence="21">Tucson 14024-0371.13</strain>
    </source>
</reference>
<dbReference type="PIRSF" id="PIRSF037488">
    <property type="entry name" value="Mt_Rho_GTPase"/>
    <property type="match status" value="1"/>
</dbReference>
<evidence type="ECO:0000259" key="19">
    <source>
        <dbReference type="PROSITE" id="PS51423"/>
    </source>
</evidence>
<accession>B3M302</accession>
<keyword evidence="3 17" id="KW-0812">Transmembrane</keyword>
<protein>
    <recommendedName>
        <fullName evidence="14 15">Mitochondrial Rho GTPase</fullName>
        <ecNumber evidence="15">3.6.5.-</ecNumber>
    </recommendedName>
</protein>
<keyword evidence="7 15" id="KW-1000">Mitochondrion outer membrane</keyword>
<keyword evidence="6 15" id="KW-0547">Nucleotide-binding</keyword>
<gene>
    <name evidence="20" type="primary">Dana\GF17969</name>
    <name evidence="20" type="synonym">dana_GLEANR_19230</name>
    <name evidence="20" type="ORF">GF17969</name>
</gene>
<dbReference type="GO" id="GO:0003924">
    <property type="term" value="F:GTPase activity"/>
    <property type="evidence" value="ECO:0007669"/>
    <property type="project" value="InterPro"/>
</dbReference>
<feature type="transmembrane region" description="Helical" evidence="17">
    <location>
        <begin position="648"/>
        <end position="670"/>
    </location>
</feature>
<dbReference type="FunFam" id="3.40.50.300:FF:001271">
    <property type="entry name" value="Mitochondrial Rho GTPase"/>
    <property type="match status" value="1"/>
</dbReference>
<keyword evidence="8 15" id="KW-0378">Hydrolase</keyword>
<comment type="function">
    <text evidence="15">Mitochondrial GTPase involved in mitochondrial trafficking. Probably involved in control of anterograde transport of mitochondria and their subcellular distribution.</text>
</comment>
<dbReference type="PANTHER" id="PTHR46819:SF1">
    <property type="entry name" value="EF-HAND CALCIUM-BINDING DOMAIN-CONTAINING PROTEIN 7"/>
    <property type="match status" value="1"/>
</dbReference>
<dbReference type="InterPro" id="IPR013567">
    <property type="entry name" value="EF_hand_assoc_2"/>
</dbReference>
<evidence type="ECO:0000256" key="13">
    <source>
        <dbReference type="ARBA" id="ARBA00023136"/>
    </source>
</evidence>
<feature type="region of interest" description="Disordered" evidence="16">
    <location>
        <begin position="115"/>
        <end position="138"/>
    </location>
</feature>
<dbReference type="KEGG" id="dan:6500750"/>
<dbReference type="SUPFAM" id="SSF52540">
    <property type="entry name" value="P-loop containing nucleoside triphosphate hydrolases"/>
    <property type="match status" value="2"/>
</dbReference>
<dbReference type="InterPro" id="IPR027417">
    <property type="entry name" value="P-loop_NTPase"/>
</dbReference>
<dbReference type="STRING" id="7217.B3M302"/>
<dbReference type="FunFam" id="1.10.238.10:FF:000255">
    <property type="entry name" value="Mitochondrial Rho GTPase"/>
    <property type="match status" value="1"/>
</dbReference>